<accession>A0A6B3SFV8</accession>
<dbReference type="AlphaFoldDB" id="A0A6B3SFV8"/>
<keyword evidence="3" id="KW-1185">Reference proteome</keyword>
<protein>
    <recommendedName>
        <fullName evidence="4">Porin</fullName>
    </recommendedName>
</protein>
<dbReference type="SUPFAM" id="SSF56935">
    <property type="entry name" value="Porins"/>
    <property type="match status" value="1"/>
</dbReference>
<reference evidence="2 3" key="1">
    <citation type="submission" date="2020-02" db="EMBL/GenBank/DDBJ databases">
        <authorList>
            <person name="Kim M.K."/>
        </authorList>
    </citation>
    <scope>NUCLEOTIDE SEQUENCE [LARGE SCALE GENOMIC DNA]</scope>
    <source>
        <strain evidence="2 3">17J57-3</strain>
    </source>
</reference>
<sequence>MQYNSRLIGAIALMATSAMAAEPGAPNISERPVFTFSGFGTLGAVHSSERDADFTTHVFKPNGAGASHDWSFAPDSLLGGQVNARFGPRLSAVLQVVAEQRYDKTWRPQAEWANLKYQFTPSFSARIGRIALPGFLAADYRKVGYAIPWVRAPRDVYLLGPVTSNDGIDASHTIAVGEGNNTLQAYYGRKDIRSTYQDGDPILARDSFGIVDTLEVGPLTLRAGYQTGRMSMGSSKDFFDRVRQFGSAGGQLADRYDLWDKTYRLMSFGGNIDQGRWFLTTEWAQLKTNSWAGDGQAWYAGAGYRIGHVTPFASVSRVRLTSPASDPGLPVASLPAFLRPATQQANGVLDSLLGAIIPDQRTLSAGMRWDAAKNTAVKVQVDHMDLSTGSGGALKNLLPGFSPGGQVNLFTVSVDFVF</sequence>
<feature type="signal peptide" evidence="1">
    <location>
        <begin position="1"/>
        <end position="20"/>
    </location>
</feature>
<gene>
    <name evidence="2" type="ORF">G3574_00220</name>
</gene>
<organism evidence="2 3">
    <name type="scientific">Noviherbaspirillum galbum</name>
    <dbReference type="NCBI Taxonomy" id="2709383"/>
    <lineage>
        <taxon>Bacteria</taxon>
        <taxon>Pseudomonadati</taxon>
        <taxon>Pseudomonadota</taxon>
        <taxon>Betaproteobacteria</taxon>
        <taxon>Burkholderiales</taxon>
        <taxon>Oxalobacteraceae</taxon>
        <taxon>Noviherbaspirillum</taxon>
    </lineage>
</organism>
<comment type="caution">
    <text evidence="2">The sequence shown here is derived from an EMBL/GenBank/DDBJ whole genome shotgun (WGS) entry which is preliminary data.</text>
</comment>
<feature type="chain" id="PRO_5025411177" description="Porin" evidence="1">
    <location>
        <begin position="21"/>
        <end position="418"/>
    </location>
</feature>
<dbReference type="EMBL" id="JAAIVB010000003">
    <property type="protein sequence ID" value="NEX59490.1"/>
    <property type="molecule type" value="Genomic_DNA"/>
</dbReference>
<evidence type="ECO:0000313" key="3">
    <source>
        <dbReference type="Proteomes" id="UP000482155"/>
    </source>
</evidence>
<evidence type="ECO:0000313" key="2">
    <source>
        <dbReference type="EMBL" id="NEX59490.1"/>
    </source>
</evidence>
<name>A0A6B3SFV8_9BURK</name>
<evidence type="ECO:0000256" key="1">
    <source>
        <dbReference type="SAM" id="SignalP"/>
    </source>
</evidence>
<dbReference type="Gene3D" id="2.40.160.10">
    <property type="entry name" value="Porin"/>
    <property type="match status" value="1"/>
</dbReference>
<dbReference type="Proteomes" id="UP000482155">
    <property type="component" value="Unassembled WGS sequence"/>
</dbReference>
<keyword evidence="1" id="KW-0732">Signal</keyword>
<proteinExistence type="predicted"/>
<dbReference type="RefSeq" id="WP_163959696.1">
    <property type="nucleotide sequence ID" value="NZ_JAAIVB010000003.1"/>
</dbReference>
<dbReference type="InterPro" id="IPR023614">
    <property type="entry name" value="Porin_dom_sf"/>
</dbReference>
<evidence type="ECO:0008006" key="4">
    <source>
        <dbReference type="Google" id="ProtNLM"/>
    </source>
</evidence>